<protein>
    <recommendedName>
        <fullName evidence="3">HTH cro/C1-type domain-containing protein</fullName>
    </recommendedName>
</protein>
<sequence>MNYADLLRCYIKKSRLTLDEISLKLRQQGIAATKPYLSKLQNGKTPPASDKLNQALAEITDGDAKKLQWASFVEKAPEDVKRFFTLVENPLMFSLLKVEEKFPGFLEGKYKGSNLTKEIMYSEEFKQFYDLFGAFIEGIEKENQNPISKEEYEEIYKEEPPLEKGKVIQINLYEAYLDHAKKTINKTPDQLLDDVTFFNVYTEAFHALELRLDQIIANSIIRNGAEPEWATEYIEGLSLREKLESDLKIHLGYDITAESFYTDLVNIIKLRKQPANPLAKTEKKTAENIINIIENAIKAINLKVNENGFE</sequence>
<dbReference type="RefSeq" id="WP_065429129.1">
    <property type="nucleotide sequence ID" value="NZ_CP134494.1"/>
</dbReference>
<gene>
    <name evidence="1" type="ORF">RH061_18135</name>
</gene>
<name>A0ABY9VGW4_9BACI</name>
<proteinExistence type="predicted"/>
<dbReference type="EMBL" id="CP134494">
    <property type="protein sequence ID" value="WNF22086.1"/>
    <property type="molecule type" value="Genomic_DNA"/>
</dbReference>
<reference evidence="1 2" key="1">
    <citation type="submission" date="2023-09" db="EMBL/GenBank/DDBJ databases">
        <title>Microbial mechanism of fulvic acid promoting antimony reduction mineralization in rice fields.</title>
        <authorList>
            <person name="Chen G."/>
            <person name="Lan J."/>
        </authorList>
    </citation>
    <scope>NUCLEOTIDE SEQUENCE [LARGE SCALE GENOMIC DNA]</scope>
    <source>
        <strain evidence="1 2">PS1</strain>
    </source>
</reference>
<dbReference type="Proteomes" id="UP001303324">
    <property type="component" value="Chromosome"/>
</dbReference>
<accession>A0ABY9VGW4</accession>
<evidence type="ECO:0000313" key="1">
    <source>
        <dbReference type="EMBL" id="WNF22086.1"/>
    </source>
</evidence>
<evidence type="ECO:0000313" key="2">
    <source>
        <dbReference type="Proteomes" id="UP001303324"/>
    </source>
</evidence>
<evidence type="ECO:0008006" key="3">
    <source>
        <dbReference type="Google" id="ProtNLM"/>
    </source>
</evidence>
<keyword evidence="2" id="KW-1185">Reference proteome</keyword>
<organism evidence="1 2">
    <name type="scientific">Mesobacillus jeotgali</name>
    <dbReference type="NCBI Taxonomy" id="129985"/>
    <lineage>
        <taxon>Bacteria</taxon>
        <taxon>Bacillati</taxon>
        <taxon>Bacillota</taxon>
        <taxon>Bacilli</taxon>
        <taxon>Bacillales</taxon>
        <taxon>Bacillaceae</taxon>
        <taxon>Mesobacillus</taxon>
    </lineage>
</organism>